<evidence type="ECO:0000313" key="1">
    <source>
        <dbReference type="EMBL" id="GFN04271.1"/>
    </source>
</evidence>
<sequence>MPGLGDRAYLLVVDEQTSELRVVEGGAVIKLSIAASMDYASADEGGEPPRGEPDPPAVEPYHADLITDMRDVMKKLKTA</sequence>
<proteinExistence type="predicted"/>
<comment type="caution">
    <text evidence="1">The sequence shown here is derived from an EMBL/GenBank/DDBJ whole genome shotgun (WGS) entry which is preliminary data.</text>
</comment>
<reference evidence="1 2" key="1">
    <citation type="submission" date="2020-05" db="EMBL/GenBank/DDBJ databases">
        <title>Whole genome shotgun sequence of Streptomyces microflavus NBRC 13062.</title>
        <authorList>
            <person name="Komaki H."/>
            <person name="Tamura T."/>
        </authorList>
    </citation>
    <scope>NUCLEOTIDE SEQUENCE [LARGE SCALE GENOMIC DNA]</scope>
    <source>
        <strain evidence="1 2">NBRC 13062</strain>
    </source>
</reference>
<dbReference type="AlphaFoldDB" id="A0A7J0CP44"/>
<gene>
    <name evidence="1" type="ORF">Smic_28270</name>
</gene>
<evidence type="ECO:0000313" key="2">
    <source>
        <dbReference type="Proteomes" id="UP000498740"/>
    </source>
</evidence>
<accession>A0A7J0CP44</accession>
<name>A0A7J0CP44_STRMI</name>
<protein>
    <submittedName>
        <fullName evidence="1">Uncharacterized protein</fullName>
    </submittedName>
</protein>
<dbReference type="Proteomes" id="UP000498740">
    <property type="component" value="Unassembled WGS sequence"/>
</dbReference>
<organism evidence="1 2">
    <name type="scientific">Streptomyces microflavus</name>
    <name type="common">Streptomyces lipmanii</name>
    <dbReference type="NCBI Taxonomy" id="1919"/>
    <lineage>
        <taxon>Bacteria</taxon>
        <taxon>Bacillati</taxon>
        <taxon>Actinomycetota</taxon>
        <taxon>Actinomycetes</taxon>
        <taxon>Kitasatosporales</taxon>
        <taxon>Streptomycetaceae</taxon>
        <taxon>Streptomyces</taxon>
    </lineage>
</organism>
<dbReference type="EMBL" id="BLWD01000001">
    <property type="protein sequence ID" value="GFN04271.1"/>
    <property type="molecule type" value="Genomic_DNA"/>
</dbReference>